<name>A0A2N9I742_FAGSY</name>
<evidence type="ECO:0000256" key="1">
    <source>
        <dbReference type="SAM" id="MobiDB-lite"/>
    </source>
</evidence>
<reference evidence="2" key="1">
    <citation type="submission" date="2018-02" db="EMBL/GenBank/DDBJ databases">
        <authorList>
            <person name="Cohen D.B."/>
            <person name="Kent A.D."/>
        </authorList>
    </citation>
    <scope>NUCLEOTIDE SEQUENCE</scope>
</reference>
<proteinExistence type="predicted"/>
<protein>
    <submittedName>
        <fullName evidence="2">Uncharacterized protein</fullName>
    </submittedName>
</protein>
<dbReference type="EMBL" id="OIVN01005301">
    <property type="protein sequence ID" value="SPD21826.1"/>
    <property type="molecule type" value="Genomic_DNA"/>
</dbReference>
<sequence length="211" mass="24099">MARTKTCAAKVPVSQRHHPSFSTPPAPTHIPPSTKKSETFNKVRFPGYRCFKIYEKYHSNCLIHSKRKVSLPQLGAYTLDTQIEKRSWNSMCQDWPTATPNALIYSNFQNIKTTSLEFDVFLRKKMYHISPDVVASALKIPRVAHPGYPYTGKLVPLPDTMMELFCGKTIAWGTKKNQIPTTEFTCEARLFNLVMSHNLLPVSHRNTVCLR</sequence>
<gene>
    <name evidence="2" type="ORF">FSB_LOCUS49708</name>
</gene>
<organism evidence="2">
    <name type="scientific">Fagus sylvatica</name>
    <name type="common">Beechnut</name>
    <dbReference type="NCBI Taxonomy" id="28930"/>
    <lineage>
        <taxon>Eukaryota</taxon>
        <taxon>Viridiplantae</taxon>
        <taxon>Streptophyta</taxon>
        <taxon>Embryophyta</taxon>
        <taxon>Tracheophyta</taxon>
        <taxon>Spermatophyta</taxon>
        <taxon>Magnoliopsida</taxon>
        <taxon>eudicotyledons</taxon>
        <taxon>Gunneridae</taxon>
        <taxon>Pentapetalae</taxon>
        <taxon>rosids</taxon>
        <taxon>fabids</taxon>
        <taxon>Fagales</taxon>
        <taxon>Fagaceae</taxon>
        <taxon>Fagus</taxon>
    </lineage>
</organism>
<dbReference type="AlphaFoldDB" id="A0A2N9I742"/>
<accession>A0A2N9I742</accession>
<evidence type="ECO:0000313" key="2">
    <source>
        <dbReference type="EMBL" id="SPD21826.1"/>
    </source>
</evidence>
<feature type="region of interest" description="Disordered" evidence="1">
    <location>
        <begin position="1"/>
        <end position="36"/>
    </location>
</feature>